<dbReference type="PANTHER" id="PTHR39159:SF1">
    <property type="entry name" value="UPF0374 PROTEIN YGAC"/>
    <property type="match status" value="1"/>
</dbReference>
<dbReference type="Pfam" id="PF04167">
    <property type="entry name" value="DUF402"/>
    <property type="match status" value="1"/>
</dbReference>
<keyword evidence="4" id="KW-1185">Reference proteome</keyword>
<organism evidence="3 4">
    <name type="scientific">Streptomyces silvisoli</name>
    <dbReference type="NCBI Taxonomy" id="3034235"/>
    <lineage>
        <taxon>Bacteria</taxon>
        <taxon>Bacillati</taxon>
        <taxon>Actinomycetota</taxon>
        <taxon>Actinomycetes</taxon>
        <taxon>Kitasatosporales</taxon>
        <taxon>Streptomycetaceae</taxon>
        <taxon>Streptomyces</taxon>
    </lineage>
</organism>
<name>A0ABT5ZJI8_9ACTN</name>
<gene>
    <name evidence="3" type="ORF">P3G67_12225</name>
</gene>
<dbReference type="InterPro" id="IPR050212">
    <property type="entry name" value="Ntdp-like"/>
</dbReference>
<keyword evidence="1" id="KW-0378">Hydrolase</keyword>
<evidence type="ECO:0000256" key="1">
    <source>
        <dbReference type="ARBA" id="ARBA00022801"/>
    </source>
</evidence>
<dbReference type="Gene3D" id="2.40.380.10">
    <property type="entry name" value="FomD-like"/>
    <property type="match status" value="1"/>
</dbReference>
<evidence type="ECO:0000313" key="4">
    <source>
        <dbReference type="Proteomes" id="UP001216579"/>
    </source>
</evidence>
<dbReference type="PANTHER" id="PTHR39159">
    <property type="match status" value="1"/>
</dbReference>
<reference evidence="3 4" key="1">
    <citation type="submission" date="2023-03" db="EMBL/GenBank/DDBJ databases">
        <title>Draft genome sequence of Streptomyces sp. RB6PN23 isolated from peat swamp forest in Thailand.</title>
        <authorList>
            <person name="Klaysubun C."/>
            <person name="Duangmal K."/>
        </authorList>
    </citation>
    <scope>NUCLEOTIDE SEQUENCE [LARGE SCALE GENOMIC DNA]</scope>
    <source>
        <strain evidence="3 4">RB6PN23</strain>
    </source>
</reference>
<dbReference type="SUPFAM" id="SSF159234">
    <property type="entry name" value="FomD-like"/>
    <property type="match status" value="1"/>
</dbReference>
<comment type="caution">
    <text evidence="3">The sequence shown here is derived from an EMBL/GenBank/DDBJ whole genome shotgun (WGS) entry which is preliminary data.</text>
</comment>
<dbReference type="RefSeq" id="WP_276093481.1">
    <property type="nucleotide sequence ID" value="NZ_JARJBC010000006.1"/>
</dbReference>
<dbReference type="EMBL" id="JARJBC010000006">
    <property type="protein sequence ID" value="MDF3289995.1"/>
    <property type="molecule type" value="Genomic_DNA"/>
</dbReference>
<sequence length="169" mass="19698">MREEQQMARVVYTKYDGSLHWHQYATRLGEDEHGVWLGCRAGNTAQRGHEPPITYEHAFVLLFPRDAWWTAVFNAAPDRTEIYCDISTVPCWQDGVVTMVDLDLDVVRRRDGSLFIDDEDEFAEHRVRYGYPAQVVENAERAAQWLMKSIGERAEPFTDGYRKWLSLVE</sequence>
<feature type="domain" description="DUF402" evidence="2">
    <location>
        <begin position="18"/>
        <end position="153"/>
    </location>
</feature>
<evidence type="ECO:0000313" key="3">
    <source>
        <dbReference type="EMBL" id="MDF3289995.1"/>
    </source>
</evidence>
<dbReference type="InterPro" id="IPR007295">
    <property type="entry name" value="DUF402"/>
</dbReference>
<dbReference type="Proteomes" id="UP001216579">
    <property type="component" value="Unassembled WGS sequence"/>
</dbReference>
<dbReference type="InterPro" id="IPR035930">
    <property type="entry name" value="FomD-like_sf"/>
</dbReference>
<protein>
    <submittedName>
        <fullName evidence="3">DUF402 domain-containing protein</fullName>
    </submittedName>
</protein>
<proteinExistence type="predicted"/>
<accession>A0ABT5ZJI8</accession>
<evidence type="ECO:0000259" key="2">
    <source>
        <dbReference type="Pfam" id="PF04167"/>
    </source>
</evidence>